<reference evidence="2 3" key="2">
    <citation type="journal article" date="2017" name="Nature">
        <title>The Apostasia genome and the evolution of orchids.</title>
        <authorList>
            <person name="Zhang G.Q."/>
            <person name="Liu K.W."/>
            <person name="Li Z."/>
            <person name="Lohaus R."/>
            <person name="Hsiao Y.Y."/>
            <person name="Niu S.C."/>
            <person name="Wang J.Y."/>
            <person name="Lin Y.C."/>
            <person name="Xu Q."/>
            <person name="Chen L.J."/>
            <person name="Yoshida K."/>
            <person name="Fujiwara S."/>
            <person name="Wang Z.W."/>
            <person name="Zhang Y.Q."/>
            <person name="Mitsuda N."/>
            <person name="Wang M."/>
            <person name="Liu G.H."/>
            <person name="Pecoraro L."/>
            <person name="Huang H.X."/>
            <person name="Xiao X.J."/>
            <person name="Lin M."/>
            <person name="Wu X.Y."/>
            <person name="Wu W.L."/>
            <person name="Chen Y.Y."/>
            <person name="Chang S.B."/>
            <person name="Sakamoto S."/>
            <person name="Ohme-Takagi M."/>
            <person name="Yagi M."/>
            <person name="Zeng S.J."/>
            <person name="Shen C.Y."/>
            <person name="Yeh C.M."/>
            <person name="Luo Y.B."/>
            <person name="Tsai W.C."/>
            <person name="Van de Peer Y."/>
            <person name="Liu Z.J."/>
        </authorList>
    </citation>
    <scope>NUCLEOTIDE SEQUENCE [LARGE SCALE GENOMIC DNA]</scope>
    <source>
        <tissue evidence="2">The whole plant</tissue>
    </source>
</reference>
<protein>
    <submittedName>
        <fullName evidence="2">Uncharacterized protein</fullName>
    </submittedName>
</protein>
<evidence type="ECO:0000313" key="2">
    <source>
        <dbReference type="EMBL" id="PKU60530.1"/>
    </source>
</evidence>
<evidence type="ECO:0000313" key="3">
    <source>
        <dbReference type="Proteomes" id="UP000233837"/>
    </source>
</evidence>
<keyword evidence="1" id="KW-0812">Transmembrane</keyword>
<gene>
    <name evidence="2" type="ORF">MA16_Dca028119</name>
</gene>
<feature type="transmembrane region" description="Helical" evidence="1">
    <location>
        <begin position="43"/>
        <end position="60"/>
    </location>
</feature>
<accession>A0A2I0VAU9</accession>
<evidence type="ECO:0000256" key="1">
    <source>
        <dbReference type="SAM" id="Phobius"/>
    </source>
</evidence>
<sequence length="67" mass="7982">MQGKRRCDRGEKETQHVLKDILEKLVGERLRQAENLYEQFRRYFYGTPIIVAIFAIAGVLEQMKKRI</sequence>
<keyword evidence="1" id="KW-1133">Transmembrane helix</keyword>
<organism evidence="2 3">
    <name type="scientific">Dendrobium catenatum</name>
    <dbReference type="NCBI Taxonomy" id="906689"/>
    <lineage>
        <taxon>Eukaryota</taxon>
        <taxon>Viridiplantae</taxon>
        <taxon>Streptophyta</taxon>
        <taxon>Embryophyta</taxon>
        <taxon>Tracheophyta</taxon>
        <taxon>Spermatophyta</taxon>
        <taxon>Magnoliopsida</taxon>
        <taxon>Liliopsida</taxon>
        <taxon>Asparagales</taxon>
        <taxon>Orchidaceae</taxon>
        <taxon>Epidendroideae</taxon>
        <taxon>Malaxideae</taxon>
        <taxon>Dendrobiinae</taxon>
        <taxon>Dendrobium</taxon>
    </lineage>
</organism>
<name>A0A2I0VAU9_9ASPA</name>
<dbReference type="Proteomes" id="UP000233837">
    <property type="component" value="Unassembled WGS sequence"/>
</dbReference>
<dbReference type="EMBL" id="KZ505057">
    <property type="protein sequence ID" value="PKU60530.1"/>
    <property type="molecule type" value="Genomic_DNA"/>
</dbReference>
<reference evidence="2 3" key="1">
    <citation type="journal article" date="2016" name="Sci. Rep.">
        <title>The Dendrobium catenatum Lindl. genome sequence provides insights into polysaccharide synthase, floral development and adaptive evolution.</title>
        <authorList>
            <person name="Zhang G.Q."/>
            <person name="Xu Q."/>
            <person name="Bian C."/>
            <person name="Tsai W.C."/>
            <person name="Yeh C.M."/>
            <person name="Liu K.W."/>
            <person name="Yoshida K."/>
            <person name="Zhang L.S."/>
            <person name="Chang S.B."/>
            <person name="Chen F."/>
            <person name="Shi Y."/>
            <person name="Su Y.Y."/>
            <person name="Zhang Y.Q."/>
            <person name="Chen L.J."/>
            <person name="Yin Y."/>
            <person name="Lin M."/>
            <person name="Huang H."/>
            <person name="Deng H."/>
            <person name="Wang Z.W."/>
            <person name="Zhu S.L."/>
            <person name="Zhao X."/>
            <person name="Deng C."/>
            <person name="Niu S.C."/>
            <person name="Huang J."/>
            <person name="Wang M."/>
            <person name="Liu G.H."/>
            <person name="Yang H.J."/>
            <person name="Xiao X.J."/>
            <person name="Hsiao Y.Y."/>
            <person name="Wu W.L."/>
            <person name="Chen Y.Y."/>
            <person name="Mitsuda N."/>
            <person name="Ohme-Takagi M."/>
            <person name="Luo Y.B."/>
            <person name="Van de Peer Y."/>
            <person name="Liu Z.J."/>
        </authorList>
    </citation>
    <scope>NUCLEOTIDE SEQUENCE [LARGE SCALE GENOMIC DNA]</scope>
    <source>
        <tissue evidence="2">The whole plant</tissue>
    </source>
</reference>
<dbReference type="AlphaFoldDB" id="A0A2I0VAU9"/>
<keyword evidence="1" id="KW-0472">Membrane</keyword>
<proteinExistence type="predicted"/>
<keyword evidence="3" id="KW-1185">Reference proteome</keyword>